<dbReference type="GO" id="GO:0051301">
    <property type="term" value="P:cell division"/>
    <property type="evidence" value="ECO:0007669"/>
    <property type="project" value="UniProtKB-KW"/>
</dbReference>
<comment type="subunit">
    <text evidence="17">Belongs to the multiprotein complex Integrator, at least composed of IntS1, IntS2, IntS3, IntS4, omd/IntS5, IntS6, defl/IntS7, IntS8, IntS9, IntS10, IntS11, IntS12, asun/IntS13, IntS14 and IntS15. The core complex associates with protein phosphatase 2A subunits mts/PP2A and Pp2A-29B, to form the Integrator-PP2A (INTAC) complex.</text>
</comment>
<comment type="subcellular location">
    <subcellularLocation>
        <location evidence="2">Cytoplasm</location>
        <location evidence="2">Perinuclear region</location>
    </subcellularLocation>
    <subcellularLocation>
        <location evidence="1">Nucleus</location>
    </subcellularLocation>
</comment>
<dbReference type="GO" id="GO:0032039">
    <property type="term" value="C:integrator complex"/>
    <property type="evidence" value="ECO:0007669"/>
    <property type="project" value="TreeGrafter"/>
</dbReference>
<dbReference type="OrthoDB" id="5844105at2759"/>
<evidence type="ECO:0000256" key="2">
    <source>
        <dbReference type="ARBA" id="ARBA00004556"/>
    </source>
</evidence>
<proteinExistence type="inferred from homology"/>
<keyword evidence="6" id="KW-0132">Cell division</keyword>
<dbReference type="PANTHER" id="PTHR12955">
    <property type="entry name" value="SARCOMA ANTIGEN NY-SAR-95-RELATED"/>
    <property type="match status" value="1"/>
</dbReference>
<evidence type="ECO:0000256" key="8">
    <source>
        <dbReference type="ARBA" id="ARBA00022782"/>
    </source>
</evidence>
<evidence type="ECO:0000256" key="16">
    <source>
        <dbReference type="ARBA" id="ARBA00061603"/>
    </source>
</evidence>
<evidence type="ECO:0000313" key="19">
    <source>
        <dbReference type="Proteomes" id="UP000494040"/>
    </source>
</evidence>
<dbReference type="EnsemblMetazoa" id="XM_014388396.2">
    <property type="protein sequence ID" value="XP_014243882.1"/>
    <property type="gene ID" value="LOC106663516"/>
</dbReference>
<evidence type="ECO:0000256" key="3">
    <source>
        <dbReference type="ARBA" id="ARBA00020501"/>
    </source>
</evidence>
<accession>A0A8I6RHA1</accession>
<organism evidence="18 19">
    <name type="scientific">Cimex lectularius</name>
    <name type="common">Bed bug</name>
    <name type="synonym">Acanthia lectularia</name>
    <dbReference type="NCBI Taxonomy" id="79782"/>
    <lineage>
        <taxon>Eukaryota</taxon>
        <taxon>Metazoa</taxon>
        <taxon>Ecdysozoa</taxon>
        <taxon>Arthropoda</taxon>
        <taxon>Hexapoda</taxon>
        <taxon>Insecta</taxon>
        <taxon>Pterygota</taxon>
        <taxon>Neoptera</taxon>
        <taxon>Paraneoptera</taxon>
        <taxon>Hemiptera</taxon>
        <taxon>Heteroptera</taxon>
        <taxon>Panheteroptera</taxon>
        <taxon>Cimicomorpha</taxon>
        <taxon>Cimicidae</taxon>
        <taxon>Cimex</taxon>
    </lineage>
</organism>
<keyword evidence="19" id="KW-1185">Reference proteome</keyword>
<dbReference type="Proteomes" id="UP000494040">
    <property type="component" value="Unassembled WGS sequence"/>
</dbReference>
<dbReference type="CTD" id="41971"/>
<dbReference type="AlphaFoldDB" id="A0A8I6RHA1"/>
<keyword evidence="9" id="KW-0744">Spermatogenesis</keyword>
<keyword evidence="7" id="KW-0498">Mitosis</keyword>
<dbReference type="Pfam" id="PF10221">
    <property type="entry name" value="Mat89Bb"/>
    <property type="match status" value="1"/>
</dbReference>
<keyword evidence="4" id="KW-0217">Developmental protein</keyword>
<comment type="similarity">
    <text evidence="16">Belongs to the Integrator subunit 13 family.</text>
</comment>
<keyword evidence="5" id="KW-0963">Cytoplasm</keyword>
<reference evidence="18" key="1">
    <citation type="submission" date="2022-01" db="UniProtKB">
        <authorList>
            <consortium name="EnsemblMetazoa"/>
        </authorList>
    </citation>
    <scope>IDENTIFICATION</scope>
</reference>
<evidence type="ECO:0000256" key="6">
    <source>
        <dbReference type="ARBA" id="ARBA00022618"/>
    </source>
</evidence>
<evidence type="ECO:0000256" key="15">
    <source>
        <dbReference type="ARBA" id="ARBA00032585"/>
    </source>
</evidence>
<dbReference type="GO" id="GO:0007283">
    <property type="term" value="P:spermatogenesis"/>
    <property type="evidence" value="ECO:0007669"/>
    <property type="project" value="UniProtKB-KW"/>
</dbReference>
<keyword evidence="13" id="KW-0131">Cell cycle</keyword>
<name>A0A8I6RHA1_CIMLE</name>
<evidence type="ECO:0000256" key="4">
    <source>
        <dbReference type="ARBA" id="ARBA00022473"/>
    </source>
</evidence>
<keyword evidence="8" id="KW-0221">Differentiation</keyword>
<evidence type="ECO:0000313" key="18">
    <source>
        <dbReference type="EnsemblMetazoa" id="XP_014243882.1"/>
    </source>
</evidence>
<keyword evidence="11" id="KW-0539">Nucleus</keyword>
<evidence type="ECO:0000256" key="1">
    <source>
        <dbReference type="ARBA" id="ARBA00004123"/>
    </source>
</evidence>
<evidence type="ECO:0000256" key="13">
    <source>
        <dbReference type="ARBA" id="ARBA00023306"/>
    </source>
</evidence>
<dbReference type="GO" id="GO:0007346">
    <property type="term" value="P:regulation of mitotic cell cycle"/>
    <property type="evidence" value="ECO:0007669"/>
    <property type="project" value="TreeGrafter"/>
</dbReference>
<dbReference type="GeneID" id="106663516"/>
<evidence type="ECO:0000256" key="10">
    <source>
        <dbReference type="ARBA" id="ARBA00023054"/>
    </source>
</evidence>
<evidence type="ECO:0000256" key="14">
    <source>
        <dbReference type="ARBA" id="ARBA00030658"/>
    </source>
</evidence>
<sequence>MVPEHVLAAMHPANHKTIFLLDHTPYFGGSCESVIEFDFTKSRSPGLIPLAPISKSLWTCSVEAAIEYCRIVWDLFPTGKLIRFIVSDNKAESLNSWSPSQQNLTHLLNTLASVGVPPPASEDSEQHSIFHGLKMAVQAMCECSEQQHEKRTSLDENVIPVVNRVRIICITSVADNESISIIEERLRQEIMESNKVATSSDLLIPIDHCEFVIINIQPEPMNNIPMHSVSSSIVSETHHVKASGGIANKLASLILKHYDLASTTVTGIPMKEEQNASSSANYDVEIFHVAKAHDTLFKGCGVDLKQIRTLKEGMEYSTVTLRWSTPRGCTASEMHNCTSTHRITPVDVNSRPSSCLINFLVGGRSVMLEVVRAGGSKALSHLLAAHAGQIYMHTLAFGRTLHDDPPSISEGIGGRVTDYRITDFGVFMQQNKLLPMKPGKGVGTTLKRTRSRLERHTKFWPMTISSTVIFNYRPHLEPILTLMLQPELREADVAQCKQCIYSLIGNEAKHEPLHIAPSGQRAKGSKTSREEQYKQLWSELEAFLRAHCVTDKHINILNCLLEVRNKDKAVEGTEKIDMDLALKELDHISKSLERASVIRATTDSPMSPDAVVPNVHSKSILELWITKFCRQKPRPDFAGLATAQPIGNGRLRAKLYAHMKERTKSGNKGPRPPILE</sequence>
<dbReference type="KEGG" id="clec:106663516"/>
<dbReference type="GO" id="GO:0051642">
    <property type="term" value="P:centrosome localization"/>
    <property type="evidence" value="ECO:0007669"/>
    <property type="project" value="TreeGrafter"/>
</dbReference>
<dbReference type="GO" id="GO:0048471">
    <property type="term" value="C:perinuclear region of cytoplasm"/>
    <property type="evidence" value="ECO:0007669"/>
    <property type="project" value="UniProtKB-SubCell"/>
</dbReference>
<dbReference type="GO" id="GO:0051321">
    <property type="term" value="P:meiotic cell cycle"/>
    <property type="evidence" value="ECO:0007669"/>
    <property type="project" value="UniProtKB-KW"/>
</dbReference>
<evidence type="ECO:0000256" key="7">
    <source>
        <dbReference type="ARBA" id="ARBA00022776"/>
    </source>
</evidence>
<keyword evidence="12" id="KW-0469">Meiosis</keyword>
<dbReference type="GO" id="GO:0030154">
    <property type="term" value="P:cell differentiation"/>
    <property type="evidence" value="ECO:0007669"/>
    <property type="project" value="UniProtKB-KW"/>
</dbReference>
<evidence type="ECO:0000256" key="11">
    <source>
        <dbReference type="ARBA" id="ARBA00023242"/>
    </source>
</evidence>
<evidence type="ECO:0000256" key="17">
    <source>
        <dbReference type="ARBA" id="ARBA00065185"/>
    </source>
</evidence>
<protein>
    <recommendedName>
        <fullName evidence="3">Protein asunder</fullName>
    </recommendedName>
    <alternativeName>
        <fullName evidence="15">Cell cycle regulator Mat89Bb</fullName>
    </alternativeName>
    <alternativeName>
        <fullName evidence="14">Set apart in position or space protein</fullName>
    </alternativeName>
</protein>
<keyword evidence="10" id="KW-0175">Coiled coil</keyword>
<dbReference type="OMA" id="NCTAMHR"/>
<evidence type="ECO:0000256" key="5">
    <source>
        <dbReference type="ARBA" id="ARBA00022490"/>
    </source>
</evidence>
<evidence type="ECO:0000256" key="9">
    <source>
        <dbReference type="ARBA" id="ARBA00022871"/>
    </source>
</evidence>
<dbReference type="PANTHER" id="PTHR12955:SF1">
    <property type="entry name" value="INTEGRATOR COMPLEX SUBUNIT 13"/>
    <property type="match status" value="1"/>
</dbReference>
<dbReference type="InterPro" id="IPR019355">
    <property type="entry name" value="Cell_cycle_regulator_Mat89Bb"/>
</dbReference>
<evidence type="ECO:0000256" key="12">
    <source>
        <dbReference type="ARBA" id="ARBA00023254"/>
    </source>
</evidence>
<dbReference type="RefSeq" id="XP_014243882.1">
    <property type="nucleotide sequence ID" value="XM_014388396.2"/>
</dbReference>